<dbReference type="EMBL" id="QJKJ01006702">
    <property type="protein sequence ID" value="RDX85790.1"/>
    <property type="molecule type" value="Genomic_DNA"/>
</dbReference>
<reference evidence="1" key="1">
    <citation type="submission" date="2018-05" db="EMBL/GenBank/DDBJ databases">
        <title>Draft genome of Mucuna pruriens seed.</title>
        <authorList>
            <person name="Nnadi N.E."/>
            <person name="Vos R."/>
            <person name="Hasami M.H."/>
            <person name="Devisetty U.K."/>
            <person name="Aguiy J.C."/>
        </authorList>
    </citation>
    <scope>NUCLEOTIDE SEQUENCE [LARGE SCALE GENOMIC DNA]</scope>
    <source>
        <strain evidence="1">JCA_2017</strain>
    </source>
</reference>
<feature type="non-terminal residue" evidence="1">
    <location>
        <position position="1"/>
    </location>
</feature>
<protein>
    <submittedName>
        <fullName evidence="1">Uncharacterized protein</fullName>
    </submittedName>
</protein>
<proteinExistence type="predicted"/>
<gene>
    <name evidence="1" type="ORF">CR513_32964</name>
</gene>
<comment type="caution">
    <text evidence="1">The sequence shown here is derived from an EMBL/GenBank/DDBJ whole genome shotgun (WGS) entry which is preliminary data.</text>
</comment>
<keyword evidence="2" id="KW-1185">Reference proteome</keyword>
<dbReference type="AlphaFoldDB" id="A0A371G5D7"/>
<sequence length="70" mass="7786">MDSYWTLVANSLLVTGFFPPSLTDDGGSIKFVLPSQLGMVSWMDPPLLFSKIRPNIPFDSIGKTLLFHDL</sequence>
<organism evidence="1 2">
    <name type="scientific">Mucuna pruriens</name>
    <name type="common">Velvet bean</name>
    <name type="synonym">Dolichos pruriens</name>
    <dbReference type="NCBI Taxonomy" id="157652"/>
    <lineage>
        <taxon>Eukaryota</taxon>
        <taxon>Viridiplantae</taxon>
        <taxon>Streptophyta</taxon>
        <taxon>Embryophyta</taxon>
        <taxon>Tracheophyta</taxon>
        <taxon>Spermatophyta</taxon>
        <taxon>Magnoliopsida</taxon>
        <taxon>eudicotyledons</taxon>
        <taxon>Gunneridae</taxon>
        <taxon>Pentapetalae</taxon>
        <taxon>rosids</taxon>
        <taxon>fabids</taxon>
        <taxon>Fabales</taxon>
        <taxon>Fabaceae</taxon>
        <taxon>Papilionoideae</taxon>
        <taxon>50 kb inversion clade</taxon>
        <taxon>NPAAA clade</taxon>
        <taxon>indigoferoid/millettioid clade</taxon>
        <taxon>Phaseoleae</taxon>
        <taxon>Mucuna</taxon>
    </lineage>
</organism>
<accession>A0A371G5D7</accession>
<evidence type="ECO:0000313" key="1">
    <source>
        <dbReference type="EMBL" id="RDX85790.1"/>
    </source>
</evidence>
<name>A0A371G5D7_MUCPR</name>
<dbReference type="Proteomes" id="UP000257109">
    <property type="component" value="Unassembled WGS sequence"/>
</dbReference>
<evidence type="ECO:0000313" key="2">
    <source>
        <dbReference type="Proteomes" id="UP000257109"/>
    </source>
</evidence>